<dbReference type="InterPro" id="IPR056413">
    <property type="entry name" value="TPR_CcmH_CycH"/>
</dbReference>
<evidence type="ECO:0000259" key="5">
    <source>
        <dbReference type="Pfam" id="PF23914"/>
    </source>
</evidence>
<dbReference type="RefSeq" id="WP_303499507.1">
    <property type="nucleotide sequence ID" value="NZ_JAUOPU010000009.1"/>
</dbReference>
<reference evidence="6" key="1">
    <citation type="submission" date="2023-07" db="EMBL/GenBank/DDBJ databases">
        <title>Genome content predicts the carbon catabolic preferences of heterotrophic bacteria.</title>
        <authorList>
            <person name="Gralka M."/>
        </authorList>
    </citation>
    <scope>NUCLEOTIDE SEQUENCE</scope>
    <source>
        <strain evidence="6">G2M05</strain>
    </source>
</reference>
<organism evidence="6 7">
    <name type="scientific">Photobacterium sanguinicancri</name>
    <dbReference type="NCBI Taxonomy" id="875932"/>
    <lineage>
        <taxon>Bacteria</taxon>
        <taxon>Pseudomonadati</taxon>
        <taxon>Pseudomonadota</taxon>
        <taxon>Gammaproteobacteria</taxon>
        <taxon>Vibrionales</taxon>
        <taxon>Vibrionaceae</taxon>
        <taxon>Photobacterium</taxon>
    </lineage>
</organism>
<feature type="transmembrane region" description="Helical" evidence="4">
    <location>
        <begin position="12"/>
        <end position="30"/>
    </location>
</feature>
<evidence type="ECO:0000313" key="6">
    <source>
        <dbReference type="EMBL" id="MDO6543011.1"/>
    </source>
</evidence>
<dbReference type="SUPFAM" id="SSF48452">
    <property type="entry name" value="TPR-like"/>
    <property type="match status" value="1"/>
</dbReference>
<evidence type="ECO:0000256" key="2">
    <source>
        <dbReference type="ARBA" id="ARBA00022803"/>
    </source>
</evidence>
<keyword evidence="4" id="KW-1133">Transmembrane helix</keyword>
<accession>A0AAW7Y5D8</accession>
<dbReference type="GO" id="GO:0005886">
    <property type="term" value="C:plasma membrane"/>
    <property type="evidence" value="ECO:0007669"/>
    <property type="project" value="TreeGrafter"/>
</dbReference>
<evidence type="ECO:0000313" key="7">
    <source>
        <dbReference type="Proteomes" id="UP001170624"/>
    </source>
</evidence>
<evidence type="ECO:0000256" key="1">
    <source>
        <dbReference type="ARBA" id="ARBA00022737"/>
    </source>
</evidence>
<dbReference type="InterPro" id="IPR019734">
    <property type="entry name" value="TPR_rpt"/>
</dbReference>
<keyword evidence="2 3" id="KW-0802">TPR repeat</keyword>
<feature type="transmembrane region" description="Helical" evidence="4">
    <location>
        <begin position="42"/>
        <end position="61"/>
    </location>
</feature>
<keyword evidence="4" id="KW-0812">Transmembrane</keyword>
<dbReference type="InterPro" id="IPR011990">
    <property type="entry name" value="TPR-like_helical_dom_sf"/>
</dbReference>
<sequence length="229" mass="25625">MLEQGSSIGLEIWATIITVVIVIAAIIIGWHVRNHSSKSRKVPILICLCLASVSMVGYAFLGTPNFTYKANTLVHPIDEFSGLSADEVNQQRIKAIQAKIIEDKQDGELWYALGNAYMYTNAFEEAVISFDYARRLSIDPQANIYSALATALYYKNGQRITADIQQLLDRALVLDTNNFPALTLLGSEYFMSARYQKAIDTWVQILDSEHPDADRVALITAINRAKKMM</sequence>
<dbReference type="EMBL" id="JAUOPU010000009">
    <property type="protein sequence ID" value="MDO6543011.1"/>
    <property type="molecule type" value="Genomic_DNA"/>
</dbReference>
<keyword evidence="4" id="KW-0472">Membrane</keyword>
<dbReference type="Proteomes" id="UP001170624">
    <property type="component" value="Unassembled WGS sequence"/>
</dbReference>
<dbReference type="PROSITE" id="PS50005">
    <property type="entry name" value="TPR"/>
    <property type="match status" value="1"/>
</dbReference>
<feature type="repeat" description="TPR" evidence="3">
    <location>
        <begin position="107"/>
        <end position="140"/>
    </location>
</feature>
<dbReference type="InterPro" id="IPR051263">
    <property type="entry name" value="C-type_cytochrome_biogenesis"/>
</dbReference>
<dbReference type="SMART" id="SM00028">
    <property type="entry name" value="TPR"/>
    <property type="match status" value="2"/>
</dbReference>
<dbReference type="PANTHER" id="PTHR47870">
    <property type="entry name" value="CYTOCHROME C-TYPE BIOGENESIS PROTEIN CCMH"/>
    <property type="match status" value="1"/>
</dbReference>
<feature type="domain" description="Cytochrome c-type biogenesis protein H TPR" evidence="5">
    <location>
        <begin position="93"/>
        <end position="214"/>
    </location>
</feature>
<proteinExistence type="predicted"/>
<protein>
    <submittedName>
        <fullName evidence="6">Nitrite reductase</fullName>
    </submittedName>
</protein>
<comment type="caution">
    <text evidence="6">The sequence shown here is derived from an EMBL/GenBank/DDBJ whole genome shotgun (WGS) entry which is preliminary data.</text>
</comment>
<dbReference type="Gene3D" id="1.25.40.10">
    <property type="entry name" value="Tetratricopeptide repeat domain"/>
    <property type="match status" value="1"/>
</dbReference>
<dbReference type="AlphaFoldDB" id="A0AAW7Y5D8"/>
<keyword evidence="1" id="KW-0677">Repeat</keyword>
<dbReference type="PANTHER" id="PTHR47870:SF4">
    <property type="entry name" value="CYTOCHROME C-TYPE BIOGENESIS PROTEIN CYCH"/>
    <property type="match status" value="1"/>
</dbReference>
<name>A0AAW7Y5D8_9GAMM</name>
<evidence type="ECO:0000256" key="4">
    <source>
        <dbReference type="SAM" id="Phobius"/>
    </source>
</evidence>
<dbReference type="Pfam" id="PF23914">
    <property type="entry name" value="TPR_CcmH_CycH"/>
    <property type="match status" value="1"/>
</dbReference>
<gene>
    <name evidence="6" type="ORF">Q4568_10745</name>
</gene>
<evidence type="ECO:0000256" key="3">
    <source>
        <dbReference type="PROSITE-ProRule" id="PRU00339"/>
    </source>
</evidence>